<organism evidence="1 2">
    <name type="scientific">Nitrosarchaeum koreense MY1</name>
    <dbReference type="NCBI Taxonomy" id="1001994"/>
    <lineage>
        <taxon>Archaea</taxon>
        <taxon>Nitrososphaerota</taxon>
        <taxon>Nitrososphaeria</taxon>
        <taxon>Nitrosopumilales</taxon>
        <taxon>Nitrosopumilaceae</taxon>
        <taxon>Nitrosarchaeum</taxon>
    </lineage>
</organism>
<dbReference type="EMBL" id="AFPU01000001">
    <property type="protein sequence ID" value="EGP94577.1"/>
    <property type="molecule type" value="Genomic_DNA"/>
</dbReference>
<name>F9CUE3_9ARCH</name>
<evidence type="ECO:0000313" key="2">
    <source>
        <dbReference type="Proteomes" id="UP000004440"/>
    </source>
</evidence>
<gene>
    <name evidence="1" type="ORF">MY1_1832</name>
</gene>
<comment type="caution">
    <text evidence="1">The sequence shown here is derived from an EMBL/GenBank/DDBJ whole genome shotgun (WGS) entry which is preliminary data.</text>
</comment>
<accession>F9CUE3</accession>
<keyword evidence="2" id="KW-1185">Reference proteome</keyword>
<reference evidence="1 2" key="1">
    <citation type="journal article" date="2011" name="J. Bacteriol.">
        <title>Genome Sequence of an Ammonia-Oxidizing Soil Archaeon, "Candidatus Nitrosoarchaeum koreensis" MY1.</title>
        <authorList>
            <person name="Kim B.K."/>
            <person name="Jung M.Y."/>
            <person name="Yu D.S."/>
            <person name="Park S.J."/>
            <person name="Oh T.K."/>
            <person name="Rhee S.K."/>
            <person name="Kim J.F."/>
        </authorList>
    </citation>
    <scope>NUCLEOTIDE SEQUENCE [LARGE SCALE GENOMIC DNA]</scope>
    <source>
        <strain evidence="1 2">MY1</strain>
    </source>
</reference>
<proteinExistence type="predicted"/>
<dbReference type="Proteomes" id="UP000004440">
    <property type="component" value="Unassembled WGS sequence"/>
</dbReference>
<sequence>MQISENNKLPWGFVEGKIANHVAGHPVIIQIFDNDEIIPGNSVGAVHFAQTIVNEDGSYEYKFRVLDSNNGKITKIFDGNYTVKIFKVVYLQPNLDVI</sequence>
<protein>
    <submittedName>
        <fullName evidence="1">Uncharacterized protein</fullName>
    </submittedName>
</protein>
<evidence type="ECO:0000313" key="1">
    <source>
        <dbReference type="EMBL" id="EGP94577.1"/>
    </source>
</evidence>
<dbReference type="PATRIC" id="fig|1001994.6.peg.1804"/>
<dbReference type="AlphaFoldDB" id="F9CUE3"/>